<feature type="transmembrane region" description="Helical" evidence="5">
    <location>
        <begin position="58"/>
        <end position="75"/>
    </location>
</feature>
<sequence>MTGSSTRRTADGSTSRGPVRPAWVLAAVLALLTVVFIAQNRDRVSIHLFTATVSAPLWLLLTITVLVGAAVGALVRTRR</sequence>
<evidence type="ECO:0000313" key="10">
    <source>
        <dbReference type="Proteomes" id="UP000648663"/>
    </source>
</evidence>
<reference evidence="7" key="1">
    <citation type="journal article" date="2014" name="Int. J. Syst. Evol. Microbiol.">
        <title>Complete genome of a new Firmicutes species belonging to the dominant human colonic microbiota ('Ruminococcus bicirculans') reveals two chromosomes and a selective capacity to utilize plant glucans.</title>
        <authorList>
            <consortium name="NISC Comparative Sequencing Program"/>
            <person name="Wegmann U."/>
            <person name="Louis P."/>
            <person name="Goesmann A."/>
            <person name="Henrissat B."/>
            <person name="Duncan S.H."/>
            <person name="Flint H.J."/>
        </authorList>
    </citation>
    <scope>NUCLEOTIDE SEQUENCE</scope>
    <source>
        <strain evidence="7">CGMCC 4.5581</strain>
    </source>
</reference>
<evidence type="ECO:0000256" key="4">
    <source>
        <dbReference type="ARBA" id="ARBA00023136"/>
    </source>
</evidence>
<dbReference type="InterPro" id="IPR010445">
    <property type="entry name" value="LapA_dom"/>
</dbReference>
<feature type="transmembrane region" description="Helical" evidence="5">
    <location>
        <begin position="21"/>
        <end position="38"/>
    </location>
</feature>
<evidence type="ECO:0000256" key="3">
    <source>
        <dbReference type="ARBA" id="ARBA00022989"/>
    </source>
</evidence>
<reference evidence="10" key="2">
    <citation type="journal article" date="2019" name="Int. J. Syst. Evol. Microbiol.">
        <title>The Global Catalogue of Microorganisms (GCM) 10K type strain sequencing project: providing services to taxonomists for standard genome sequencing and annotation.</title>
        <authorList>
            <consortium name="The Broad Institute Genomics Platform"/>
            <consortium name="The Broad Institute Genome Sequencing Center for Infectious Disease"/>
            <person name="Wu L."/>
            <person name="Ma J."/>
        </authorList>
    </citation>
    <scope>NUCLEOTIDE SEQUENCE [LARGE SCALE GENOMIC DNA]</scope>
    <source>
        <strain evidence="10">CGMCC 4.5581</strain>
    </source>
</reference>
<feature type="domain" description="Lipopolysaccharide assembly protein A" evidence="6">
    <location>
        <begin position="39"/>
        <end position="75"/>
    </location>
</feature>
<keyword evidence="10" id="KW-1185">Reference proteome</keyword>
<gene>
    <name evidence="8" type="ORF">FB380_003497</name>
    <name evidence="7" type="ORF">GCM10011589_37910</name>
</gene>
<comment type="caution">
    <text evidence="8">The sequence shown here is derived from an EMBL/GenBank/DDBJ whole genome shotgun (WGS) entry which is preliminary data.</text>
</comment>
<dbReference type="Proteomes" id="UP000648663">
    <property type="component" value="Unassembled WGS sequence"/>
</dbReference>
<evidence type="ECO:0000313" key="7">
    <source>
        <dbReference type="EMBL" id="GGL78240.1"/>
    </source>
</evidence>
<organism evidence="8 9">
    <name type="scientific">Modestobacter marinus</name>
    <dbReference type="NCBI Taxonomy" id="477641"/>
    <lineage>
        <taxon>Bacteria</taxon>
        <taxon>Bacillati</taxon>
        <taxon>Actinomycetota</taxon>
        <taxon>Actinomycetes</taxon>
        <taxon>Geodermatophilales</taxon>
        <taxon>Geodermatophilaceae</taxon>
        <taxon>Modestobacter</taxon>
    </lineage>
</organism>
<keyword evidence="2 5" id="KW-0812">Transmembrane</keyword>
<accession>A0A846M001</accession>
<name>A0A846M001_9ACTN</name>
<keyword evidence="1" id="KW-1003">Cell membrane</keyword>
<evidence type="ECO:0000313" key="9">
    <source>
        <dbReference type="Proteomes" id="UP000552836"/>
    </source>
</evidence>
<dbReference type="RefSeq" id="WP_166756607.1">
    <property type="nucleotide sequence ID" value="NZ_BAABJU010000003.1"/>
</dbReference>
<dbReference type="GO" id="GO:0005886">
    <property type="term" value="C:plasma membrane"/>
    <property type="evidence" value="ECO:0007669"/>
    <property type="project" value="InterPro"/>
</dbReference>
<dbReference type="EMBL" id="BMMI01000007">
    <property type="protein sequence ID" value="GGL78240.1"/>
    <property type="molecule type" value="Genomic_DNA"/>
</dbReference>
<reference evidence="8 9" key="3">
    <citation type="submission" date="2020-02" db="EMBL/GenBank/DDBJ databases">
        <title>Sequencing the genomes of 1000 actinobacteria strains.</title>
        <authorList>
            <person name="Klenk H.-P."/>
        </authorList>
    </citation>
    <scope>NUCLEOTIDE SEQUENCE [LARGE SCALE GENOMIC DNA]</scope>
    <source>
        <strain evidence="8 9">DSM 45201</strain>
    </source>
</reference>
<dbReference type="AlphaFoldDB" id="A0A846M001"/>
<evidence type="ECO:0000313" key="8">
    <source>
        <dbReference type="EMBL" id="NIH69009.1"/>
    </source>
</evidence>
<dbReference type="Pfam" id="PF06305">
    <property type="entry name" value="LapA_dom"/>
    <property type="match status" value="1"/>
</dbReference>
<proteinExistence type="predicted"/>
<dbReference type="Proteomes" id="UP000552836">
    <property type="component" value="Unassembled WGS sequence"/>
</dbReference>
<reference evidence="7" key="4">
    <citation type="submission" date="2024-05" db="EMBL/GenBank/DDBJ databases">
        <authorList>
            <person name="Sun Q."/>
            <person name="Zhou Y."/>
        </authorList>
    </citation>
    <scope>NUCLEOTIDE SEQUENCE</scope>
    <source>
        <strain evidence="7">CGMCC 4.5581</strain>
    </source>
</reference>
<evidence type="ECO:0000256" key="1">
    <source>
        <dbReference type="ARBA" id="ARBA00022475"/>
    </source>
</evidence>
<evidence type="ECO:0000256" key="5">
    <source>
        <dbReference type="SAM" id="Phobius"/>
    </source>
</evidence>
<dbReference type="EMBL" id="JAAMPA010000002">
    <property type="protein sequence ID" value="NIH69009.1"/>
    <property type="molecule type" value="Genomic_DNA"/>
</dbReference>
<protein>
    <submittedName>
        <fullName evidence="8">Putative integral membrane protein</fullName>
    </submittedName>
</protein>
<keyword evidence="3 5" id="KW-1133">Transmembrane helix</keyword>
<evidence type="ECO:0000259" key="6">
    <source>
        <dbReference type="Pfam" id="PF06305"/>
    </source>
</evidence>
<evidence type="ECO:0000256" key="2">
    <source>
        <dbReference type="ARBA" id="ARBA00022692"/>
    </source>
</evidence>
<keyword evidence="4 5" id="KW-0472">Membrane</keyword>